<evidence type="ECO:0000313" key="19">
    <source>
        <dbReference type="Proteomes" id="UP000068832"/>
    </source>
</evidence>
<dbReference type="Proteomes" id="UP000029084">
    <property type="component" value="Chromosome"/>
</dbReference>
<dbReference type="InterPro" id="IPR035068">
    <property type="entry name" value="TldD/PmbA_N"/>
</dbReference>
<dbReference type="OMA" id="MLYADYV"/>
<dbReference type="EMBL" id="CP012174">
    <property type="protein sequence ID" value="AKV79441.1"/>
    <property type="molecule type" value="Genomic_DNA"/>
</dbReference>
<evidence type="ECO:0000256" key="1">
    <source>
        <dbReference type="ARBA" id="ARBA00005836"/>
    </source>
</evidence>
<feature type="domain" description="Metalloprotease TldD/E C-terminal" evidence="6">
    <location>
        <begin position="224"/>
        <end position="452"/>
    </location>
</feature>
<dbReference type="PANTHER" id="PTHR30624">
    <property type="entry name" value="UNCHARACTERIZED PROTEIN TLDD AND PMBA"/>
    <property type="match status" value="1"/>
</dbReference>
<evidence type="ECO:0000259" key="5">
    <source>
        <dbReference type="Pfam" id="PF01523"/>
    </source>
</evidence>
<evidence type="ECO:0000313" key="18">
    <source>
        <dbReference type="Proteomes" id="UP000062475"/>
    </source>
</evidence>
<dbReference type="GO" id="GO:0006508">
    <property type="term" value="P:proteolysis"/>
    <property type="evidence" value="ECO:0007669"/>
    <property type="project" value="UniProtKB-KW"/>
</dbReference>
<keyword evidence="3" id="KW-0378">Hydrolase</keyword>
<dbReference type="Proteomes" id="UP000061362">
    <property type="component" value="Chromosome"/>
</dbReference>
<evidence type="ECO:0000313" key="11">
    <source>
        <dbReference type="EMBL" id="AKV79441.1"/>
    </source>
</evidence>
<dbReference type="InterPro" id="IPR036059">
    <property type="entry name" value="TldD/PmbA_sf"/>
</dbReference>
<evidence type="ECO:0000313" key="10">
    <source>
        <dbReference type="EMBL" id="AKV77191.1"/>
    </source>
</evidence>
<sequence>MKFREEVYILHELLKKSEELGATFSDLRLYDVDELSLFASETTRQVTSMGKDKGGSLRVLVSGNWGYAHFTKIDQETVKTAVESAYGDEKVNIVMLPPLHDKVVIKPKKPLTKSPEEIMGDMIKLRDDIMRADPRIRSINVRFTASRIHKEYYSSEDREIVLEYELSNISVRAIAREGDVVASASTSMATYLGYPLEVFDPNEIVETIKRRIGNQLRGKVPRGGDAEVVLAPDVVGVFSHEALGHLSEADLAINGILGNLRGKKIAEEFVTVVDSGKSEYPMAHGVVPYDDEGVESRDVKIVDRGIVSEFLVDRYYSAYLGERPTGNARAEDFRSPMLIRMRNTYMMPGDWNKEELIREIKDGYLLVSPLGGQTSPDGTFQFGIQEGYRIEKGEVTEPLRNVGISGYTLETLGRISAVSKDFGMWPGYCGKGGQSVPVGTGGPYIKVKVKVGGNE</sequence>
<dbReference type="PATRIC" id="fig|43687.5.peg.2164"/>
<dbReference type="EMBL" id="CP012173">
    <property type="protein sequence ID" value="AKV77191.1"/>
    <property type="molecule type" value="Genomic_DNA"/>
</dbReference>
<evidence type="ECO:0000313" key="9">
    <source>
        <dbReference type="EMBL" id="AKV74953.1"/>
    </source>
</evidence>
<dbReference type="EMBL" id="CP008822">
    <property type="protein sequence ID" value="AIM28129.1"/>
    <property type="molecule type" value="Genomic_DNA"/>
</dbReference>
<dbReference type="AlphaFoldDB" id="A0A088E6T2"/>
<accession>A0A088E6T2</accession>
<evidence type="ECO:0000256" key="3">
    <source>
        <dbReference type="ARBA" id="ARBA00022801"/>
    </source>
</evidence>
<evidence type="ECO:0000313" key="12">
    <source>
        <dbReference type="EMBL" id="AKV81686.1"/>
    </source>
</evidence>
<dbReference type="EMBL" id="CP012175">
    <property type="protein sequence ID" value="AKV81686.1"/>
    <property type="molecule type" value="Genomic_DNA"/>
</dbReference>
<dbReference type="RefSeq" id="WP_012021933.1">
    <property type="nucleotide sequence ID" value="NZ_CP008822.1"/>
</dbReference>
<dbReference type="InterPro" id="IPR045570">
    <property type="entry name" value="Metalloprtase-TldD/E_cen_dom"/>
</dbReference>
<dbReference type="GO" id="GO:0008237">
    <property type="term" value="F:metallopeptidase activity"/>
    <property type="evidence" value="ECO:0007669"/>
    <property type="project" value="UniProtKB-KW"/>
</dbReference>
<dbReference type="Proteomes" id="UP000068832">
    <property type="component" value="Chromosome"/>
</dbReference>
<keyword evidence="2 9" id="KW-0645">Protease</keyword>
<dbReference type="Gene3D" id="3.30.2290.10">
    <property type="entry name" value="PmbA/TldD superfamily"/>
    <property type="match status" value="1"/>
</dbReference>
<dbReference type="Proteomes" id="UP000056255">
    <property type="component" value="Chromosome"/>
</dbReference>
<dbReference type="InterPro" id="IPR051463">
    <property type="entry name" value="Peptidase_U62_metallo"/>
</dbReference>
<evidence type="ECO:0000313" key="15">
    <source>
        <dbReference type="Proteomes" id="UP000056255"/>
    </source>
</evidence>
<keyword evidence="4" id="KW-0482">Metalloprotease</keyword>
<evidence type="ECO:0000256" key="4">
    <source>
        <dbReference type="ARBA" id="ARBA00023049"/>
    </source>
</evidence>
<reference evidence="8 14" key="1">
    <citation type="journal article" date="2014" name="J. Bacteriol.">
        <title>Role of an Archaeal PitA Transporter in the Copper and Arsenic Resistance of Metallosphaera sedula, an Extreme Thermoacidophile.</title>
        <authorList>
            <person name="McCarthy S."/>
            <person name="Ai C."/>
            <person name="Wheaton G."/>
            <person name="Tevatia R."/>
            <person name="Eckrich V."/>
            <person name="Kelly R."/>
            <person name="Blum P."/>
        </authorList>
    </citation>
    <scope>NUCLEOTIDE SEQUENCE [LARGE SCALE GENOMIC DNA]</scope>
    <source>
        <strain evidence="8 14">CuR1</strain>
    </source>
</reference>
<evidence type="ECO:0000259" key="7">
    <source>
        <dbReference type="Pfam" id="PF19290"/>
    </source>
</evidence>
<dbReference type="NCBIfam" id="NF040952">
    <property type="entry name" value="Arch_mtprotase_TldD"/>
    <property type="match status" value="1"/>
</dbReference>
<protein>
    <submittedName>
        <fullName evidence="8">Peptidase U62, modulator of DNA gyrase</fullName>
    </submittedName>
    <submittedName>
        <fullName evidence="9">Zn-dependent protease</fullName>
    </submittedName>
</protein>
<comment type="similarity">
    <text evidence="1">Belongs to the peptidase U62 family.</text>
</comment>
<dbReference type="InterPro" id="IPR053642">
    <property type="entry name" value="Zinc_metalloprotease_TldD"/>
</dbReference>
<feature type="domain" description="Metalloprotease TldD/E N-terminal" evidence="5">
    <location>
        <begin position="26"/>
        <end position="85"/>
    </location>
</feature>
<dbReference type="Proteomes" id="UP000062475">
    <property type="component" value="Chromosome"/>
</dbReference>
<gene>
    <name evidence="8" type="ORF">HA72_2006</name>
    <name evidence="9" type="ORF">MsedA_2055</name>
    <name evidence="10" type="ORF">MsedB_2057</name>
    <name evidence="11" type="ORF">MsedC_2055</name>
    <name evidence="12" type="ORF">MsedD_2056</name>
    <name evidence="13" type="ORF">MsedE_2056</name>
</gene>
<proteinExistence type="inferred from homology"/>
<dbReference type="Pfam" id="PF19290">
    <property type="entry name" value="PmbA_TldD_2nd"/>
    <property type="match status" value="1"/>
</dbReference>
<dbReference type="EMBL" id="CP012172">
    <property type="protein sequence ID" value="AKV74953.1"/>
    <property type="molecule type" value="Genomic_DNA"/>
</dbReference>
<evidence type="ECO:0000313" key="14">
    <source>
        <dbReference type="Proteomes" id="UP000029084"/>
    </source>
</evidence>
<evidence type="ECO:0000313" key="17">
    <source>
        <dbReference type="Proteomes" id="UP000062398"/>
    </source>
</evidence>
<dbReference type="PANTHER" id="PTHR30624:SF0">
    <property type="entry name" value="METALLOPROTEASE SLR0863"/>
    <property type="match status" value="1"/>
</dbReference>
<evidence type="ECO:0000259" key="6">
    <source>
        <dbReference type="Pfam" id="PF19289"/>
    </source>
</evidence>
<dbReference type="PIRSF" id="PIRSF004919">
    <property type="entry name" value="TldD"/>
    <property type="match status" value="1"/>
</dbReference>
<dbReference type="InterPro" id="IPR002510">
    <property type="entry name" value="Metalloprtase-TldD/E_N"/>
</dbReference>
<dbReference type="Proteomes" id="UP000062398">
    <property type="component" value="Chromosome"/>
</dbReference>
<feature type="domain" description="Metalloprotease TldD/E central" evidence="7">
    <location>
        <begin position="109"/>
        <end position="215"/>
    </location>
</feature>
<evidence type="ECO:0000313" key="8">
    <source>
        <dbReference type="EMBL" id="AIM28129.1"/>
    </source>
</evidence>
<reference evidence="13 15" key="3">
    <citation type="submission" date="2015-07" db="EMBL/GenBank/DDBJ databases">
        <title>Physiological, transcriptional responses and genome re-sequencing of acid resistant extremely thermoacidophilic Metallosphaera sedula SARC-M1.</title>
        <authorList>
            <person name="Ai C."/>
            <person name="McCarthy S."/>
            <person name="Eckrich V."/>
            <person name="Rudrappa D."/>
            <person name="Qiu G."/>
            <person name="Blum P."/>
        </authorList>
    </citation>
    <scope>NUCLEOTIDE SEQUENCE [LARGE SCALE GENOMIC DNA]</scope>
    <source>
        <strain evidence="13 15">SARC-M1</strain>
    </source>
</reference>
<reference evidence="16 17" key="2">
    <citation type="journal article" date="2015" name="Genome Announc.">
        <title>Complete Genome Sequences of Evolved Arsenate-Resistant Metallosphaera sedula Strains.</title>
        <authorList>
            <person name="Ai C."/>
            <person name="McCarthy S."/>
            <person name="Schackwitz W."/>
            <person name="Martin J."/>
            <person name="Lipzen A."/>
            <person name="Blum P."/>
        </authorList>
    </citation>
    <scope>NUCLEOTIDE SEQUENCE [LARGE SCALE GENOMIC DNA]</scope>
    <source>
        <strain evidence="11 17">ARS120-1</strain>
        <strain evidence="12 16">ARS120-2</strain>
        <strain evidence="9 19">ARS50-1</strain>
        <strain evidence="10 18">ARS50-2</strain>
    </source>
</reference>
<evidence type="ECO:0000313" key="13">
    <source>
        <dbReference type="EMBL" id="AKV83916.1"/>
    </source>
</evidence>
<dbReference type="Pfam" id="PF01523">
    <property type="entry name" value="PmbA_TldD_1st"/>
    <property type="match status" value="1"/>
</dbReference>
<dbReference type="GO" id="GO:0005829">
    <property type="term" value="C:cytosol"/>
    <property type="evidence" value="ECO:0007669"/>
    <property type="project" value="TreeGrafter"/>
</dbReference>
<name>A0A088E6T2_9CREN</name>
<evidence type="ECO:0000256" key="2">
    <source>
        <dbReference type="ARBA" id="ARBA00022670"/>
    </source>
</evidence>
<dbReference type="EMBL" id="CP012176">
    <property type="protein sequence ID" value="AKV83916.1"/>
    <property type="molecule type" value="Genomic_DNA"/>
</dbReference>
<evidence type="ECO:0000313" key="16">
    <source>
        <dbReference type="Proteomes" id="UP000061362"/>
    </source>
</evidence>
<dbReference type="InterPro" id="IPR045569">
    <property type="entry name" value="Metalloprtase-TldD/E_C"/>
</dbReference>
<dbReference type="Pfam" id="PF19289">
    <property type="entry name" value="PmbA_TldD_3rd"/>
    <property type="match status" value="1"/>
</dbReference>
<dbReference type="InterPro" id="IPR025502">
    <property type="entry name" value="TldD"/>
</dbReference>
<dbReference type="SUPFAM" id="SSF111283">
    <property type="entry name" value="Putative modulator of DNA gyrase, PmbA/TldD"/>
    <property type="match status" value="1"/>
</dbReference>
<organism evidence="8 14">
    <name type="scientific">Metallosphaera sedula</name>
    <dbReference type="NCBI Taxonomy" id="43687"/>
    <lineage>
        <taxon>Archaea</taxon>
        <taxon>Thermoproteota</taxon>
        <taxon>Thermoprotei</taxon>
        <taxon>Sulfolobales</taxon>
        <taxon>Sulfolobaceae</taxon>
        <taxon>Metallosphaera</taxon>
    </lineage>
</organism>